<reference evidence="1 2" key="1">
    <citation type="submission" date="2018-05" db="EMBL/GenBank/DDBJ databases">
        <title>Genomic Encyclopedia of Type Strains, Phase IV (KMG-IV): sequencing the most valuable type-strain genomes for metagenomic binning, comparative biology and taxonomic classification.</title>
        <authorList>
            <person name="Goeker M."/>
        </authorList>
    </citation>
    <scope>NUCLEOTIDE SEQUENCE [LARGE SCALE GENOMIC DNA]</scope>
    <source>
        <strain evidence="1 2">DSM 100333</strain>
    </source>
</reference>
<evidence type="ECO:0000313" key="1">
    <source>
        <dbReference type="EMBL" id="PVX58548.1"/>
    </source>
</evidence>
<organism evidence="1 2">
    <name type="scientific">Hallella colorans</name>
    <dbReference type="NCBI Taxonomy" id="1703337"/>
    <lineage>
        <taxon>Bacteria</taxon>
        <taxon>Pseudomonadati</taxon>
        <taxon>Bacteroidota</taxon>
        <taxon>Bacteroidia</taxon>
        <taxon>Bacteroidales</taxon>
        <taxon>Prevotellaceae</taxon>
        <taxon>Hallella</taxon>
    </lineage>
</organism>
<sequence length="290" mass="32497">MDSKRPNILAIRRKACFSPNSVEKDRLILQLVCDEIKKIGHLKSDIKMVDEVALTQPIETVDCCVSMARSDRALAVLAAMQSNGCMIVNSPQGVMSCQRSKLNRLMLENNIPMPNQEGEHGYWLKRGDTAAQTERDVVYCPDKTVLEKTKDEFRARGIDDLVVSAHIIGDLVKFYGVGERFFQYFYPSDDGISKFGVEQVNGKAHHYDFNVERLRSCVVKLAKLTGIDVYGGDVIIDKNGNYSIIDFNDWPSFSRCRIAAAKAIALEVVSKIGWDIVSTDNREQKASPVI</sequence>
<protein>
    <recommendedName>
        <fullName evidence="3">Glutathione synthase/RimK-type ligase-like ATP-grasp enzyme</fullName>
    </recommendedName>
</protein>
<name>A0A2U0ULN3_9BACT</name>
<evidence type="ECO:0000313" key="2">
    <source>
        <dbReference type="Proteomes" id="UP000245870"/>
    </source>
</evidence>
<proteinExistence type="predicted"/>
<dbReference type="AlphaFoldDB" id="A0A2U0ULN3"/>
<dbReference type="EMBL" id="QENY01000002">
    <property type="protein sequence ID" value="PVX58548.1"/>
    <property type="molecule type" value="Genomic_DNA"/>
</dbReference>
<dbReference type="Proteomes" id="UP000245870">
    <property type="component" value="Unassembled WGS sequence"/>
</dbReference>
<gene>
    <name evidence="1" type="ORF">C7379_10266</name>
</gene>
<keyword evidence="2" id="KW-1185">Reference proteome</keyword>
<dbReference type="SUPFAM" id="SSF56059">
    <property type="entry name" value="Glutathione synthetase ATP-binding domain-like"/>
    <property type="match status" value="1"/>
</dbReference>
<dbReference type="Gene3D" id="3.30.470.20">
    <property type="entry name" value="ATP-grasp fold, B domain"/>
    <property type="match status" value="1"/>
</dbReference>
<dbReference type="OrthoDB" id="9799627at2"/>
<accession>A0A2U0ULN3</accession>
<comment type="caution">
    <text evidence="1">The sequence shown here is derived from an EMBL/GenBank/DDBJ whole genome shotgun (WGS) entry which is preliminary data.</text>
</comment>
<evidence type="ECO:0008006" key="3">
    <source>
        <dbReference type="Google" id="ProtNLM"/>
    </source>
</evidence>